<protein>
    <submittedName>
        <fullName evidence="1">Uncharacterized protein</fullName>
    </submittedName>
</protein>
<accession>A0A7C5V3Q2</accession>
<gene>
    <name evidence="1" type="ORF">ENL71_00735</name>
</gene>
<evidence type="ECO:0000313" key="1">
    <source>
        <dbReference type="EMBL" id="HHS01068.1"/>
    </source>
</evidence>
<name>A0A7C5V3Q2_9FIRM</name>
<dbReference type="EMBL" id="DRUZ01000010">
    <property type="protein sequence ID" value="HHS01068.1"/>
    <property type="molecule type" value="Genomic_DNA"/>
</dbReference>
<sequence length="191" mass="23168">MNDMLDILDRARIVLLYPKNESKREKIEYELSDNMHCSICGEKAYYRLSRTPAWFCTRHYNQLLNRSLWDFIDRYLIEMDPLAVLYLEYKNKNINLEVWFDDKLMKGIQYYFRDVGFRNFRLDKETFLTVVRSCSGVAYADWIDNKLITFMIPVHDCLITKQEWEFIKQRVIRKGLLKKVQINNKSPDYDF</sequence>
<proteinExistence type="predicted"/>
<reference evidence="1" key="1">
    <citation type="journal article" date="2020" name="mSystems">
        <title>Genome- and Community-Level Interaction Insights into Carbon Utilization and Element Cycling Functions of Hydrothermarchaeota in Hydrothermal Sediment.</title>
        <authorList>
            <person name="Zhou Z."/>
            <person name="Liu Y."/>
            <person name="Xu W."/>
            <person name="Pan J."/>
            <person name="Luo Z.H."/>
            <person name="Li M."/>
        </authorList>
    </citation>
    <scope>NUCLEOTIDE SEQUENCE [LARGE SCALE GENOMIC DNA]</scope>
    <source>
        <strain evidence="1">SpSt-102</strain>
    </source>
</reference>
<organism evidence="1">
    <name type="scientific">Caldicellulosiruptor owensensis</name>
    <dbReference type="NCBI Taxonomy" id="55205"/>
    <lineage>
        <taxon>Bacteria</taxon>
        <taxon>Bacillati</taxon>
        <taxon>Bacillota</taxon>
        <taxon>Bacillota incertae sedis</taxon>
        <taxon>Caldicellulosiruptorales</taxon>
        <taxon>Caldicellulosiruptoraceae</taxon>
        <taxon>Caldicellulosiruptor</taxon>
    </lineage>
</organism>
<dbReference type="AlphaFoldDB" id="A0A7C5V3Q2"/>
<comment type="caution">
    <text evidence="1">The sequence shown here is derived from an EMBL/GenBank/DDBJ whole genome shotgun (WGS) entry which is preliminary data.</text>
</comment>